<dbReference type="PANTHER" id="PTHR43329">
    <property type="entry name" value="EPOXIDE HYDROLASE"/>
    <property type="match status" value="1"/>
</dbReference>
<evidence type="ECO:0000313" key="3">
    <source>
        <dbReference type="EMBL" id="SAL72211.1"/>
    </source>
</evidence>
<dbReference type="Gene3D" id="3.40.50.1820">
    <property type="entry name" value="alpha/beta hydrolase"/>
    <property type="match status" value="1"/>
</dbReference>
<dbReference type="InterPro" id="IPR000073">
    <property type="entry name" value="AB_hydrolase_1"/>
</dbReference>
<feature type="domain" description="AB hydrolase-1" evidence="2">
    <location>
        <begin position="38"/>
        <end position="281"/>
    </location>
</feature>
<dbReference type="InterPro" id="IPR029058">
    <property type="entry name" value="AB_hydrolase_fold"/>
</dbReference>
<proteinExistence type="predicted"/>
<dbReference type="PRINTS" id="PR00111">
    <property type="entry name" value="ABHYDROLASE"/>
</dbReference>
<gene>
    <name evidence="3" type="ORF">AWB69_08769</name>
</gene>
<dbReference type="AlphaFoldDB" id="A0A158JUX7"/>
<name>A0A158JUX7_9BURK</name>
<dbReference type="Proteomes" id="UP000054683">
    <property type="component" value="Unassembled WGS sequence"/>
</dbReference>
<evidence type="ECO:0000256" key="1">
    <source>
        <dbReference type="ARBA" id="ARBA00022801"/>
    </source>
</evidence>
<dbReference type="Pfam" id="PF00561">
    <property type="entry name" value="Abhydrolase_1"/>
    <property type="match status" value="1"/>
</dbReference>
<reference evidence="3 4" key="1">
    <citation type="submission" date="2016-01" db="EMBL/GenBank/DDBJ databases">
        <authorList>
            <person name="Oliw E.H."/>
        </authorList>
    </citation>
    <scope>NUCLEOTIDE SEQUENCE [LARGE SCALE GENOMIC DNA]</scope>
    <source>
        <strain evidence="3">LMG 27134</strain>
    </source>
</reference>
<accession>A0A158JUX7</accession>
<dbReference type="SUPFAM" id="SSF53474">
    <property type="entry name" value="alpha/beta-Hydrolases"/>
    <property type="match status" value="1"/>
</dbReference>
<dbReference type="PROSITE" id="PS00560">
    <property type="entry name" value="CARBOXYPEPT_SER_HIS"/>
    <property type="match status" value="1"/>
</dbReference>
<protein>
    <submittedName>
        <fullName evidence="3">Alpha/beta hydrolase</fullName>
    </submittedName>
</protein>
<dbReference type="PRINTS" id="PR00412">
    <property type="entry name" value="EPOXHYDRLASE"/>
</dbReference>
<evidence type="ECO:0000259" key="2">
    <source>
        <dbReference type="Pfam" id="PF00561"/>
    </source>
</evidence>
<sequence>MNGLGSSDELPPPLVVHHERRWVNGVRIHFVTAGSGQPVLLIHGWPETWYAWRKVIPLLAGRYFVIAPDMRGMGDSSKPLEGYDKKSVATDLHELVRSLGFDRVLLVGHDMGGQVAYAHAAQWPQEVRKFAFIESGLPAFGQEASMDIAKGGSWHFGFNMQGDLAEALVSGRERLFLEYLFKRDRIGLVDPTAVSDADLEIYADAWRQPGALRASFAYYQQLLGQDTADNKRFGATKLPMPVLAIGAEYGYKDSAERTMQAVALNVQGAIISNSGHYIPEEQPLALVRLLLDFFADDVNRNAKKQGASQ</sequence>
<dbReference type="OrthoDB" id="9780765at2"/>
<dbReference type="InterPro" id="IPR033124">
    <property type="entry name" value="Ser_caboxypep_his_AS"/>
</dbReference>
<organism evidence="3 4">
    <name type="scientific">Caballeronia udeis</name>
    <dbReference type="NCBI Taxonomy" id="1232866"/>
    <lineage>
        <taxon>Bacteria</taxon>
        <taxon>Pseudomonadati</taxon>
        <taxon>Pseudomonadota</taxon>
        <taxon>Betaproteobacteria</taxon>
        <taxon>Burkholderiales</taxon>
        <taxon>Burkholderiaceae</taxon>
        <taxon>Caballeronia</taxon>
    </lineage>
</organism>
<keyword evidence="1 3" id="KW-0378">Hydrolase</keyword>
<dbReference type="EMBL" id="FCOK02000119">
    <property type="protein sequence ID" value="SAL72211.1"/>
    <property type="molecule type" value="Genomic_DNA"/>
</dbReference>
<evidence type="ECO:0000313" key="4">
    <source>
        <dbReference type="Proteomes" id="UP000054683"/>
    </source>
</evidence>
<dbReference type="GO" id="GO:0004185">
    <property type="term" value="F:serine-type carboxypeptidase activity"/>
    <property type="evidence" value="ECO:0007669"/>
    <property type="project" value="InterPro"/>
</dbReference>
<dbReference type="InterPro" id="IPR000639">
    <property type="entry name" value="Epox_hydrolase-like"/>
</dbReference>